<comment type="caution">
    <text evidence="4">The sequence shown here is derived from an EMBL/GenBank/DDBJ whole genome shotgun (WGS) entry which is preliminary data.</text>
</comment>
<dbReference type="GO" id="GO:0050660">
    <property type="term" value="F:flavin adenine dinucleotide binding"/>
    <property type="evidence" value="ECO:0007669"/>
    <property type="project" value="InterPro"/>
</dbReference>
<dbReference type="Proteomes" id="UP000664534">
    <property type="component" value="Unassembled WGS sequence"/>
</dbReference>
<feature type="signal peptide" evidence="2">
    <location>
        <begin position="1"/>
        <end position="18"/>
    </location>
</feature>
<reference evidence="4" key="1">
    <citation type="submission" date="2021-03" db="EMBL/GenBank/DDBJ databases">
        <authorList>
            <person name="Tagirdzhanova G."/>
        </authorList>
    </citation>
    <scope>NUCLEOTIDE SEQUENCE</scope>
</reference>
<dbReference type="Gene3D" id="3.50.50.60">
    <property type="entry name" value="FAD/NAD(P)-binding domain"/>
    <property type="match status" value="1"/>
</dbReference>
<dbReference type="GO" id="GO:0044550">
    <property type="term" value="P:secondary metabolite biosynthetic process"/>
    <property type="evidence" value="ECO:0007669"/>
    <property type="project" value="TreeGrafter"/>
</dbReference>
<dbReference type="InterPro" id="IPR036188">
    <property type="entry name" value="FAD/NAD-bd_sf"/>
</dbReference>
<proteinExistence type="inferred from homology"/>
<dbReference type="EMBL" id="CAJPDT010000020">
    <property type="protein sequence ID" value="CAF9918243.1"/>
    <property type="molecule type" value="Genomic_DNA"/>
</dbReference>
<evidence type="ECO:0000313" key="5">
    <source>
        <dbReference type="Proteomes" id="UP000664534"/>
    </source>
</evidence>
<comment type="similarity">
    <text evidence="1">Belongs to the GMC oxidoreductase family.</text>
</comment>
<keyword evidence="2" id="KW-0732">Signal</keyword>
<dbReference type="GO" id="GO:0016614">
    <property type="term" value="F:oxidoreductase activity, acting on CH-OH group of donors"/>
    <property type="evidence" value="ECO:0007669"/>
    <property type="project" value="InterPro"/>
</dbReference>
<dbReference type="Gene3D" id="3.30.560.10">
    <property type="entry name" value="Glucose Oxidase, domain 3"/>
    <property type="match status" value="1"/>
</dbReference>
<feature type="domain" description="Glucose-methanol-choline oxidoreductase C-terminal" evidence="3">
    <location>
        <begin position="54"/>
        <end position="133"/>
    </location>
</feature>
<dbReference type="OrthoDB" id="269227at2759"/>
<organism evidence="4 5">
    <name type="scientific">Imshaugia aleurites</name>
    <dbReference type="NCBI Taxonomy" id="172621"/>
    <lineage>
        <taxon>Eukaryota</taxon>
        <taxon>Fungi</taxon>
        <taxon>Dikarya</taxon>
        <taxon>Ascomycota</taxon>
        <taxon>Pezizomycotina</taxon>
        <taxon>Lecanoromycetes</taxon>
        <taxon>OSLEUM clade</taxon>
        <taxon>Lecanoromycetidae</taxon>
        <taxon>Lecanorales</taxon>
        <taxon>Lecanorineae</taxon>
        <taxon>Parmeliaceae</taxon>
        <taxon>Imshaugia</taxon>
    </lineage>
</organism>
<dbReference type="PANTHER" id="PTHR11552">
    <property type="entry name" value="GLUCOSE-METHANOL-CHOLINE GMC OXIDOREDUCTASE"/>
    <property type="match status" value="1"/>
</dbReference>
<gene>
    <name evidence="4" type="ORF">IMSHALPRED_004249</name>
</gene>
<dbReference type="PANTHER" id="PTHR11552:SF138">
    <property type="entry name" value="DEHYDROGENASE PKFF-RELATED"/>
    <property type="match status" value="1"/>
</dbReference>
<dbReference type="InterPro" id="IPR012132">
    <property type="entry name" value="GMC_OxRdtase"/>
</dbReference>
<name>A0A8H3F5W4_9LECA</name>
<evidence type="ECO:0000259" key="3">
    <source>
        <dbReference type="Pfam" id="PF05199"/>
    </source>
</evidence>
<feature type="chain" id="PRO_5034315868" description="Glucose-methanol-choline oxidoreductase C-terminal domain-containing protein" evidence="2">
    <location>
        <begin position="19"/>
        <end position="144"/>
    </location>
</feature>
<accession>A0A8H3F5W4</accession>
<dbReference type="SUPFAM" id="SSF51905">
    <property type="entry name" value="FAD/NAD(P)-binding domain"/>
    <property type="match status" value="1"/>
</dbReference>
<evidence type="ECO:0000313" key="4">
    <source>
        <dbReference type="EMBL" id="CAF9918243.1"/>
    </source>
</evidence>
<evidence type="ECO:0000256" key="1">
    <source>
        <dbReference type="ARBA" id="ARBA00010790"/>
    </source>
</evidence>
<dbReference type="InterPro" id="IPR007867">
    <property type="entry name" value="GMC_OxRtase_C"/>
</dbReference>
<dbReference type="Pfam" id="PF05199">
    <property type="entry name" value="GMC_oxred_C"/>
    <property type="match status" value="1"/>
</dbReference>
<dbReference type="AlphaFoldDB" id="A0A8H3F5W4"/>
<evidence type="ECO:0000256" key="2">
    <source>
        <dbReference type="SAM" id="SignalP"/>
    </source>
</evidence>
<protein>
    <recommendedName>
        <fullName evidence="3">Glucose-methanol-choline oxidoreductase C-terminal domain-containing protein</fullName>
    </recommendedName>
</protein>
<sequence>MKFHAVLAVVSLSTLAVAGSNDTIPYINQLYRNSFGTPGKDATYDYIIVGAGTAGNTGPNVTTDQEILAFIRQDAIQLYHASATCAMGKNGDPMAVVDTHARVFGVQGLIVVDSSAFPFLPPGHPQSTVYALADKIADDFKRGE</sequence>
<keyword evidence="5" id="KW-1185">Reference proteome</keyword>